<evidence type="ECO:0000256" key="5">
    <source>
        <dbReference type="ARBA" id="ARBA00022840"/>
    </source>
</evidence>
<evidence type="ECO:0000256" key="4">
    <source>
        <dbReference type="ARBA" id="ARBA00022777"/>
    </source>
</evidence>
<keyword evidence="2" id="KW-0808">Transferase</keyword>
<keyword evidence="4 6" id="KW-0418">Kinase</keyword>
<dbReference type="GO" id="GO:0005886">
    <property type="term" value="C:plasma membrane"/>
    <property type="evidence" value="ECO:0007669"/>
    <property type="project" value="TreeGrafter"/>
</dbReference>
<dbReference type="OrthoDB" id="1938319at2759"/>
<dbReference type="GO" id="GO:0005524">
    <property type="term" value="F:ATP binding"/>
    <property type="evidence" value="ECO:0007669"/>
    <property type="project" value="UniProtKB-KW"/>
</dbReference>
<keyword evidence="5" id="KW-0067">ATP-binding</keyword>
<evidence type="ECO:0000313" key="7">
    <source>
        <dbReference type="Proteomes" id="UP000634136"/>
    </source>
</evidence>
<keyword evidence="6" id="KW-0675">Receptor</keyword>
<dbReference type="GO" id="GO:0004674">
    <property type="term" value="F:protein serine/threonine kinase activity"/>
    <property type="evidence" value="ECO:0007669"/>
    <property type="project" value="UniProtKB-KW"/>
</dbReference>
<dbReference type="PANTHER" id="PTHR27002">
    <property type="entry name" value="RECEPTOR-LIKE SERINE/THREONINE-PROTEIN KINASE SD1-8"/>
    <property type="match status" value="1"/>
</dbReference>
<name>A0A834WMZ1_9FABA</name>
<dbReference type="Gene3D" id="3.30.200.20">
    <property type="entry name" value="Phosphorylase Kinase, domain 1"/>
    <property type="match status" value="1"/>
</dbReference>
<evidence type="ECO:0000256" key="1">
    <source>
        <dbReference type="ARBA" id="ARBA00022527"/>
    </source>
</evidence>
<evidence type="ECO:0000256" key="2">
    <source>
        <dbReference type="ARBA" id="ARBA00022679"/>
    </source>
</evidence>
<keyword evidence="3" id="KW-0547">Nucleotide-binding</keyword>
<dbReference type="PANTHER" id="PTHR27002:SF851">
    <property type="entry name" value="G-TYPE LECTIN S-RECEPTOR-LIKE SERINE_THREONINE-PROTEIN KINASE SD1-1"/>
    <property type="match status" value="1"/>
</dbReference>
<dbReference type="AlphaFoldDB" id="A0A834WMZ1"/>
<organism evidence="6 7">
    <name type="scientific">Senna tora</name>
    <dbReference type="NCBI Taxonomy" id="362788"/>
    <lineage>
        <taxon>Eukaryota</taxon>
        <taxon>Viridiplantae</taxon>
        <taxon>Streptophyta</taxon>
        <taxon>Embryophyta</taxon>
        <taxon>Tracheophyta</taxon>
        <taxon>Spermatophyta</taxon>
        <taxon>Magnoliopsida</taxon>
        <taxon>eudicotyledons</taxon>
        <taxon>Gunneridae</taxon>
        <taxon>Pentapetalae</taxon>
        <taxon>rosids</taxon>
        <taxon>fabids</taxon>
        <taxon>Fabales</taxon>
        <taxon>Fabaceae</taxon>
        <taxon>Caesalpinioideae</taxon>
        <taxon>Cassia clade</taxon>
        <taxon>Senna</taxon>
    </lineage>
</organism>
<accession>A0A834WMZ1</accession>
<gene>
    <name evidence="6" type="ORF">G2W53_020943</name>
</gene>
<dbReference type="Proteomes" id="UP000634136">
    <property type="component" value="Unassembled WGS sequence"/>
</dbReference>
<keyword evidence="1" id="KW-0723">Serine/threonine-protein kinase</keyword>
<sequence length="82" mass="9049">MSTKTKDECEQEDMELPLFDLDKIVNATIAFSTDNKLGEGGFGPVYREPGFLIKNSSIEGHSYGNEISSSTNEITMTLLDAR</sequence>
<comment type="caution">
    <text evidence="6">The sequence shown here is derived from an EMBL/GenBank/DDBJ whole genome shotgun (WGS) entry which is preliminary data.</text>
</comment>
<protein>
    <submittedName>
        <fullName evidence="6">G-type lectin S-receptor-like serine/threonine-protein kinase</fullName>
    </submittedName>
</protein>
<keyword evidence="6" id="KW-0430">Lectin</keyword>
<reference evidence="6" key="1">
    <citation type="submission" date="2020-09" db="EMBL/GenBank/DDBJ databases">
        <title>Genome-Enabled Discovery of Anthraquinone Biosynthesis in Senna tora.</title>
        <authorList>
            <person name="Kang S.-H."/>
            <person name="Pandey R.P."/>
            <person name="Lee C.-M."/>
            <person name="Sim J.-S."/>
            <person name="Jeong J.-T."/>
            <person name="Choi B.-S."/>
            <person name="Jung M."/>
            <person name="Ginzburg D."/>
            <person name="Zhao K."/>
            <person name="Won S.Y."/>
            <person name="Oh T.-J."/>
            <person name="Yu Y."/>
            <person name="Kim N.-H."/>
            <person name="Lee O.R."/>
            <person name="Lee T.-H."/>
            <person name="Bashyal P."/>
            <person name="Kim T.-S."/>
            <person name="Lee W.-H."/>
            <person name="Kawkins C."/>
            <person name="Kim C.-K."/>
            <person name="Kim J.S."/>
            <person name="Ahn B.O."/>
            <person name="Rhee S.Y."/>
            <person name="Sohng J.K."/>
        </authorList>
    </citation>
    <scope>NUCLEOTIDE SEQUENCE</scope>
    <source>
        <tissue evidence="6">Leaf</tissue>
    </source>
</reference>
<proteinExistence type="predicted"/>
<evidence type="ECO:0000313" key="6">
    <source>
        <dbReference type="EMBL" id="KAF7822799.1"/>
    </source>
</evidence>
<evidence type="ECO:0000256" key="3">
    <source>
        <dbReference type="ARBA" id="ARBA00022741"/>
    </source>
</evidence>
<dbReference type="GO" id="GO:0030246">
    <property type="term" value="F:carbohydrate binding"/>
    <property type="evidence" value="ECO:0007669"/>
    <property type="project" value="UniProtKB-KW"/>
</dbReference>
<dbReference type="EMBL" id="JAAIUW010000007">
    <property type="protein sequence ID" value="KAF7822799.1"/>
    <property type="molecule type" value="Genomic_DNA"/>
</dbReference>
<keyword evidence="7" id="KW-1185">Reference proteome</keyword>